<dbReference type="PANTHER" id="PTHR33048">
    <property type="entry name" value="PTH11-LIKE INTEGRAL MEMBRANE PROTEIN (AFU_ORTHOLOGUE AFUA_5G11245)"/>
    <property type="match status" value="1"/>
</dbReference>
<accession>A0A6A6GL83</accession>
<feature type="transmembrane region" description="Helical" evidence="7">
    <location>
        <begin position="119"/>
        <end position="140"/>
    </location>
</feature>
<keyword evidence="3 7" id="KW-1133">Transmembrane helix</keyword>
<comment type="similarity">
    <text evidence="5">Belongs to the SAT4 family.</text>
</comment>
<dbReference type="Pfam" id="PF20684">
    <property type="entry name" value="Fung_rhodopsin"/>
    <property type="match status" value="1"/>
</dbReference>
<evidence type="ECO:0000313" key="9">
    <source>
        <dbReference type="EMBL" id="KAF2226270.1"/>
    </source>
</evidence>
<protein>
    <recommendedName>
        <fullName evidence="8">Rhodopsin domain-containing protein</fullName>
    </recommendedName>
</protein>
<dbReference type="InterPro" id="IPR049326">
    <property type="entry name" value="Rhodopsin_dom_fungi"/>
</dbReference>
<dbReference type="OrthoDB" id="3936451at2759"/>
<dbReference type="InterPro" id="IPR052337">
    <property type="entry name" value="SAT4-like"/>
</dbReference>
<feature type="transmembrane region" description="Helical" evidence="7">
    <location>
        <begin position="201"/>
        <end position="222"/>
    </location>
</feature>
<dbReference type="Proteomes" id="UP000799538">
    <property type="component" value="Unassembled WGS sequence"/>
</dbReference>
<evidence type="ECO:0000256" key="2">
    <source>
        <dbReference type="ARBA" id="ARBA00022692"/>
    </source>
</evidence>
<evidence type="ECO:0000313" key="10">
    <source>
        <dbReference type="Proteomes" id="UP000799538"/>
    </source>
</evidence>
<reference evidence="10" key="1">
    <citation type="journal article" date="2020" name="Stud. Mycol.">
        <title>101 Dothideomycetes genomes: A test case for predicting lifestyles and emergence of pathogens.</title>
        <authorList>
            <person name="Haridas S."/>
            <person name="Albert R."/>
            <person name="Binder M."/>
            <person name="Bloem J."/>
            <person name="LaButti K."/>
            <person name="Salamov A."/>
            <person name="Andreopoulos B."/>
            <person name="Baker S."/>
            <person name="Barry K."/>
            <person name="Bills G."/>
            <person name="Bluhm B."/>
            <person name="Cannon C."/>
            <person name="Castanera R."/>
            <person name="Culley D."/>
            <person name="Daum C."/>
            <person name="Ezra D."/>
            <person name="Gonzalez J."/>
            <person name="Henrissat B."/>
            <person name="Kuo A."/>
            <person name="Liang C."/>
            <person name="Lipzen A."/>
            <person name="Lutzoni F."/>
            <person name="Magnuson J."/>
            <person name="Mondo S."/>
            <person name="Nolan M."/>
            <person name="Ohm R."/>
            <person name="Pangilinan J."/>
            <person name="Park H.-J."/>
            <person name="Ramirez L."/>
            <person name="Alfaro M."/>
            <person name="Sun H."/>
            <person name="Tritt A."/>
            <person name="Yoshinaga Y."/>
            <person name="Zwiers L.-H."/>
            <person name="Turgeon B."/>
            <person name="Goodwin S."/>
            <person name="Spatafora J."/>
            <person name="Crous P."/>
            <person name="Grigoriev I."/>
        </authorList>
    </citation>
    <scope>NUCLEOTIDE SEQUENCE [LARGE SCALE GENOMIC DNA]</scope>
    <source>
        <strain evidence="10">CECT 20119</strain>
    </source>
</reference>
<feature type="transmembrane region" description="Helical" evidence="7">
    <location>
        <begin position="169"/>
        <end position="189"/>
    </location>
</feature>
<proteinExistence type="inferred from homology"/>
<feature type="region of interest" description="Disordered" evidence="6">
    <location>
        <begin position="273"/>
        <end position="296"/>
    </location>
</feature>
<dbReference type="EMBL" id="ML992502">
    <property type="protein sequence ID" value="KAF2226270.1"/>
    <property type="molecule type" value="Genomic_DNA"/>
</dbReference>
<keyword evidence="10" id="KW-1185">Reference proteome</keyword>
<evidence type="ECO:0000256" key="1">
    <source>
        <dbReference type="ARBA" id="ARBA00004141"/>
    </source>
</evidence>
<dbReference type="AlphaFoldDB" id="A0A6A6GL83"/>
<evidence type="ECO:0000256" key="5">
    <source>
        <dbReference type="ARBA" id="ARBA00038359"/>
    </source>
</evidence>
<keyword evidence="2 7" id="KW-0812">Transmembrane</keyword>
<keyword evidence="4 7" id="KW-0472">Membrane</keyword>
<evidence type="ECO:0000256" key="6">
    <source>
        <dbReference type="SAM" id="MobiDB-lite"/>
    </source>
</evidence>
<feature type="transmembrane region" description="Helical" evidence="7">
    <location>
        <begin position="6"/>
        <end position="30"/>
    </location>
</feature>
<evidence type="ECO:0000259" key="8">
    <source>
        <dbReference type="Pfam" id="PF20684"/>
    </source>
</evidence>
<feature type="transmembrane region" description="Helical" evidence="7">
    <location>
        <begin position="83"/>
        <end position="107"/>
    </location>
</feature>
<comment type="subcellular location">
    <subcellularLocation>
        <location evidence="1">Membrane</location>
        <topology evidence="1">Multi-pass membrane protein</topology>
    </subcellularLocation>
</comment>
<dbReference type="PANTHER" id="PTHR33048:SF96">
    <property type="entry name" value="INTEGRAL MEMBRANE PROTEIN"/>
    <property type="match status" value="1"/>
</dbReference>
<evidence type="ECO:0000256" key="3">
    <source>
        <dbReference type="ARBA" id="ARBA00022989"/>
    </source>
</evidence>
<evidence type="ECO:0000256" key="7">
    <source>
        <dbReference type="SAM" id="Phobius"/>
    </source>
</evidence>
<name>A0A6A6GL83_9PEZI</name>
<evidence type="ECO:0000256" key="4">
    <source>
        <dbReference type="ARBA" id="ARBA00023136"/>
    </source>
</evidence>
<feature type="transmembrane region" description="Helical" evidence="7">
    <location>
        <begin position="42"/>
        <end position="63"/>
    </location>
</feature>
<gene>
    <name evidence="9" type="ORF">BDZ85DRAFT_229490</name>
</gene>
<sequence length="367" mass="40841">MMEGRAAGFLACNVICLLMTWVAVPLRCYARRRVVVRLAAEDWIMVVAQLLFTWEVIGCFLQIAYGMGTHQHVVTVGSMERAFFLLFIGTHLYATVMMLARVSIGLLLLRLMASRKQKFAVWSIMVLNVVAWLLYVVWTFNLCSPVSRYWQWSSDQGICRTERYSIGTYLHSAAAVISDWTLSLVPMWVLYKSNLAKKTRFATAGILGLGALASIATVVRLVEVNIANGQGVGDFLYTVTDVLTWSIAEQGLAILAGCVATFRPLFVKVARPTEPSDGTRGRPGRPPQPGDTQVDWDPGLTVGFIASTDEEEGRFGKIERFHMRTIEETSPIGVGLDRSDSRTPLQMAEKTKRQSIVVIAQKEGWLP</sequence>
<dbReference type="GO" id="GO:0016020">
    <property type="term" value="C:membrane"/>
    <property type="evidence" value="ECO:0007669"/>
    <property type="project" value="UniProtKB-SubCell"/>
</dbReference>
<organism evidence="9 10">
    <name type="scientific">Elsinoe ampelina</name>
    <dbReference type="NCBI Taxonomy" id="302913"/>
    <lineage>
        <taxon>Eukaryota</taxon>
        <taxon>Fungi</taxon>
        <taxon>Dikarya</taxon>
        <taxon>Ascomycota</taxon>
        <taxon>Pezizomycotina</taxon>
        <taxon>Dothideomycetes</taxon>
        <taxon>Dothideomycetidae</taxon>
        <taxon>Myriangiales</taxon>
        <taxon>Elsinoaceae</taxon>
        <taxon>Elsinoe</taxon>
    </lineage>
</organism>
<feature type="domain" description="Rhodopsin" evidence="8">
    <location>
        <begin position="26"/>
        <end position="267"/>
    </location>
</feature>